<evidence type="ECO:0000256" key="1">
    <source>
        <dbReference type="ARBA" id="ARBA00011046"/>
    </source>
</evidence>
<accession>A0A918D960</accession>
<dbReference type="EMBL" id="BMMM01000022">
    <property type="protein sequence ID" value="GGN89425.1"/>
    <property type="molecule type" value="Genomic_DNA"/>
</dbReference>
<reference evidence="5 6" key="1">
    <citation type="journal article" date="2014" name="Int. J. Syst. Evol. Microbiol.">
        <title>Complete genome sequence of Corynebacterium casei LMG S-19264T (=DSM 44701T), isolated from a smear-ripened cheese.</title>
        <authorList>
            <consortium name="US DOE Joint Genome Institute (JGI-PGF)"/>
            <person name="Walter F."/>
            <person name="Albersmeier A."/>
            <person name="Kalinowski J."/>
            <person name="Ruckert C."/>
        </authorList>
    </citation>
    <scope>NUCLEOTIDE SEQUENCE [LARGE SCALE GENOMIC DNA]</scope>
    <source>
        <strain evidence="5 6">CGMCC 4.7111</strain>
    </source>
</reference>
<name>A0A918D960_9ACTN</name>
<evidence type="ECO:0000313" key="6">
    <source>
        <dbReference type="Proteomes" id="UP000600365"/>
    </source>
</evidence>
<dbReference type="AlphaFoldDB" id="A0A918D960"/>
<evidence type="ECO:0000256" key="2">
    <source>
        <dbReference type="ARBA" id="ARBA00023015"/>
    </source>
</evidence>
<dbReference type="InterPro" id="IPR036390">
    <property type="entry name" value="WH_DNA-bd_sf"/>
</dbReference>
<keyword evidence="2" id="KW-0805">Transcription regulation</keyword>
<dbReference type="InterPro" id="IPR036388">
    <property type="entry name" value="WH-like_DNA-bd_sf"/>
</dbReference>
<protein>
    <recommendedName>
        <fullName evidence="7">CopY family transcriptional regulator</fullName>
    </recommendedName>
</protein>
<keyword evidence="3" id="KW-0238">DNA-binding</keyword>
<comment type="similarity">
    <text evidence="1">Belongs to the BlaI transcriptional regulatory family.</text>
</comment>
<dbReference type="InterPro" id="IPR005650">
    <property type="entry name" value="BlaI_family"/>
</dbReference>
<evidence type="ECO:0000256" key="3">
    <source>
        <dbReference type="ARBA" id="ARBA00023125"/>
    </source>
</evidence>
<organism evidence="5 6">
    <name type="scientific">Streptomyces albiflavescens</name>
    <dbReference type="NCBI Taxonomy" id="1623582"/>
    <lineage>
        <taxon>Bacteria</taxon>
        <taxon>Bacillati</taxon>
        <taxon>Actinomycetota</taxon>
        <taxon>Actinomycetes</taxon>
        <taxon>Kitasatosporales</taxon>
        <taxon>Streptomycetaceae</taxon>
        <taxon>Streptomyces</taxon>
    </lineage>
</organism>
<gene>
    <name evidence="5" type="ORF">GCM10011579_084270</name>
</gene>
<dbReference type="Gene3D" id="1.10.10.10">
    <property type="entry name" value="Winged helix-like DNA-binding domain superfamily/Winged helix DNA-binding domain"/>
    <property type="match status" value="1"/>
</dbReference>
<proteinExistence type="inferred from homology"/>
<comment type="caution">
    <text evidence="5">The sequence shown here is derived from an EMBL/GenBank/DDBJ whole genome shotgun (WGS) entry which is preliminary data.</text>
</comment>
<dbReference type="GO" id="GO:0003677">
    <property type="term" value="F:DNA binding"/>
    <property type="evidence" value="ECO:0007669"/>
    <property type="project" value="UniProtKB-KW"/>
</dbReference>
<evidence type="ECO:0008006" key="7">
    <source>
        <dbReference type="Google" id="ProtNLM"/>
    </source>
</evidence>
<dbReference type="GO" id="GO:0045892">
    <property type="term" value="P:negative regulation of DNA-templated transcription"/>
    <property type="evidence" value="ECO:0007669"/>
    <property type="project" value="InterPro"/>
</dbReference>
<dbReference type="Pfam" id="PF03965">
    <property type="entry name" value="Penicillinase_R"/>
    <property type="match status" value="1"/>
</dbReference>
<evidence type="ECO:0000256" key="4">
    <source>
        <dbReference type="ARBA" id="ARBA00023163"/>
    </source>
</evidence>
<keyword evidence="4" id="KW-0804">Transcription</keyword>
<dbReference type="SUPFAM" id="SSF46785">
    <property type="entry name" value="Winged helix' DNA-binding domain"/>
    <property type="match status" value="1"/>
</dbReference>
<evidence type="ECO:0000313" key="5">
    <source>
        <dbReference type="EMBL" id="GGN89425.1"/>
    </source>
</evidence>
<keyword evidence="6" id="KW-1185">Reference proteome</keyword>
<sequence>MMGAERSVTVRQVLGVLNADRAQPLACTTVMTVMSRLAEEGVLDRAPQGRGYAYTSAVPDEAALTVREVLCMHGGAAVVHFAIEAALDPGHRDQLWRLLEESL</sequence>
<dbReference type="Proteomes" id="UP000600365">
    <property type="component" value="Unassembled WGS sequence"/>
</dbReference>